<dbReference type="GO" id="GO:0005524">
    <property type="term" value="F:ATP binding"/>
    <property type="evidence" value="ECO:0007669"/>
    <property type="project" value="UniProtKB-KW"/>
</dbReference>
<evidence type="ECO:0000256" key="1">
    <source>
        <dbReference type="ARBA" id="ARBA00022741"/>
    </source>
</evidence>
<dbReference type="FunCoup" id="A0A7M7P1I0">
    <property type="interactions" value="699"/>
</dbReference>
<dbReference type="GeneID" id="105439868"/>
<proteinExistence type="predicted"/>
<keyword evidence="6" id="KW-1185">Reference proteome</keyword>
<dbReference type="SUPFAM" id="SSF52540">
    <property type="entry name" value="P-loop containing nucleoside triphosphate hydrolases"/>
    <property type="match status" value="1"/>
</dbReference>
<organism evidence="5 6">
    <name type="scientific">Strongylocentrotus purpuratus</name>
    <name type="common">Purple sea urchin</name>
    <dbReference type="NCBI Taxonomy" id="7668"/>
    <lineage>
        <taxon>Eukaryota</taxon>
        <taxon>Metazoa</taxon>
        <taxon>Echinodermata</taxon>
        <taxon>Eleutherozoa</taxon>
        <taxon>Echinozoa</taxon>
        <taxon>Echinoidea</taxon>
        <taxon>Euechinoidea</taxon>
        <taxon>Echinacea</taxon>
        <taxon>Camarodonta</taxon>
        <taxon>Echinidea</taxon>
        <taxon>Strongylocentrotidae</taxon>
        <taxon>Strongylocentrotus</taxon>
    </lineage>
</organism>
<dbReference type="RefSeq" id="XP_030842496.1">
    <property type="nucleotide sequence ID" value="XM_030986636.1"/>
</dbReference>
<name>A0A7M7P1I0_STRPU</name>
<reference evidence="6" key="1">
    <citation type="submission" date="2015-02" db="EMBL/GenBank/DDBJ databases">
        <title>Genome sequencing for Strongylocentrotus purpuratus.</title>
        <authorList>
            <person name="Murali S."/>
            <person name="Liu Y."/>
            <person name="Vee V."/>
            <person name="English A."/>
            <person name="Wang M."/>
            <person name="Skinner E."/>
            <person name="Han Y."/>
            <person name="Muzny D.M."/>
            <person name="Worley K.C."/>
            <person name="Gibbs R.A."/>
        </authorList>
    </citation>
    <scope>NUCLEOTIDE SEQUENCE</scope>
</reference>
<feature type="compositionally biased region" description="Basic and acidic residues" evidence="3">
    <location>
        <begin position="36"/>
        <end position="49"/>
    </location>
</feature>
<feature type="compositionally biased region" description="Basic residues" evidence="3">
    <location>
        <begin position="1"/>
        <end position="10"/>
    </location>
</feature>
<keyword evidence="1" id="KW-0547">Nucleotide-binding</keyword>
<dbReference type="PANTHER" id="PTHR24407">
    <property type="entry name" value="PROTEIN KINASE DOMAIN-CONTAINING PROTEIN"/>
    <property type="match status" value="1"/>
</dbReference>
<feature type="region of interest" description="Disordered" evidence="3">
    <location>
        <begin position="1"/>
        <end position="62"/>
    </location>
</feature>
<feature type="domain" description="NACHT" evidence="4">
    <location>
        <begin position="235"/>
        <end position="357"/>
    </location>
</feature>
<dbReference type="Proteomes" id="UP000007110">
    <property type="component" value="Unassembled WGS sequence"/>
</dbReference>
<evidence type="ECO:0000313" key="6">
    <source>
        <dbReference type="Proteomes" id="UP000007110"/>
    </source>
</evidence>
<evidence type="ECO:0000256" key="3">
    <source>
        <dbReference type="SAM" id="MobiDB-lite"/>
    </source>
</evidence>
<feature type="compositionally biased region" description="Basic and acidic residues" evidence="3">
    <location>
        <begin position="11"/>
        <end position="21"/>
    </location>
</feature>
<dbReference type="InterPro" id="IPR027417">
    <property type="entry name" value="P-loop_NTPase"/>
</dbReference>
<evidence type="ECO:0000256" key="2">
    <source>
        <dbReference type="ARBA" id="ARBA00022840"/>
    </source>
</evidence>
<dbReference type="OrthoDB" id="120976at2759"/>
<dbReference type="PANTHER" id="PTHR24407:SF14">
    <property type="entry name" value="SIR2-LIKE DOMAIN-CONTAINING PROTEIN"/>
    <property type="match status" value="1"/>
</dbReference>
<dbReference type="InParanoid" id="A0A7M7P1I0"/>
<protein>
    <recommendedName>
        <fullName evidence="4">NACHT domain-containing protein</fullName>
    </recommendedName>
</protein>
<accession>A0A7M7P1I0</accession>
<keyword evidence="2" id="KW-0067">ATP-binding</keyword>
<dbReference type="PROSITE" id="PS50837">
    <property type="entry name" value="NACHT"/>
    <property type="match status" value="1"/>
</dbReference>
<dbReference type="Gene3D" id="3.40.50.300">
    <property type="entry name" value="P-loop containing nucleotide triphosphate hydrolases"/>
    <property type="match status" value="1"/>
</dbReference>
<dbReference type="InterPro" id="IPR007111">
    <property type="entry name" value="NACHT_NTPase"/>
</dbReference>
<dbReference type="EnsemblMetazoa" id="XM_030986636">
    <property type="protein sequence ID" value="XP_030842496"/>
    <property type="gene ID" value="LOC105439868"/>
</dbReference>
<dbReference type="KEGG" id="spu:105439868"/>
<sequence length="1063" mass="119539">MGKTLSKKTKKMAEPAKDDRPSTSPDNFTMGKKFSKKTEEMTEPPRDDIPSTSGQTSGQTNGFHDVITKVADAISDDGAIRGLGRELNVQMSDINRALETNWAGGRKTSNGNVMLLQKWAGTVKPSKQLPTLRAALIKVGLLEVEETCFTSSCSGDDEAMPSDIMKLREQLKNRYRKKFGQIKTSPVNPNSWTWLQHIYVSLVLMLGSRGEKEEPIDYDGLFKFIKTDTPTGFVTRLAFIGEAGVGKSTLFAKIALDWAEGKILQEINLLFLESFREIKESGFFGDTVMGHFPDDLEVKGERVDEYIRTNQRKALILLDGLDEAQIDIKKPKPNDAIVSIVRGERFINTPVLITTRPFGADQIKSIMKINDHYTFGKVKGFTKENMATYIKNYFKDDFDSASTLVNFIDTNQVVSEYLAPFPIFCSMLCSLWKTPCERENIQTMETFSQLFKRIVFSLQEQYFYKPNELEEDYESRMRKASESLKDIGCIAFQGLLVKQLIFDEKALESCTEAAMTACEIGILSKEIRPAPLQIRESQRKQFIQEFSFPHKLLQEYIASFYLASLFHEDRQEFNRILTHKLLKDYTEFRYVLYFTAAQESEVGESVMEALCNEVNDTGFIFQCAFECHDPEAIGPVRNLLKTKTHLMLPYSASIAAFLFPLETIGKEIVRRSSSIRETLGVSESFEANASSSGVAAAVGLFTLQNLRELTIEKWRLDDKFYTGMSAAAPQSMIEELTHRRADLGFSASSHYARGLCFMPNLRSLNLDRLKLSDEFYSTIATEASKSKIEELTHENSDLGSAASSHYARGLCSMPNLRSMKLDYMELSDEFYSTMLSESSKSKIQMLSLGYVSIIPCRLHSILSLPHLQSLSLTDIRSVDMDDGETLTRRITSVDELSVDGKHVTSLWNLGLHTSCPGVKQLKLDWWPGDNVAPDIVTMACCPFHHLTHLHIQGLESIFAATTLSDPVSFCKAVITSCPQLNKLSITRISLYNEKAAEIIKLMTTHTHLTIIALDSCRTDADLAPLLSEVKSEGKLTVSLKHGGGVRYNNRLHAHHLINSFPSF</sequence>
<dbReference type="InterPro" id="IPR032675">
    <property type="entry name" value="LRR_dom_sf"/>
</dbReference>
<dbReference type="AlphaFoldDB" id="A0A7M7P1I0"/>
<feature type="compositionally biased region" description="Polar residues" evidence="3">
    <location>
        <begin position="50"/>
        <end position="62"/>
    </location>
</feature>
<dbReference type="SUPFAM" id="SSF52047">
    <property type="entry name" value="RNI-like"/>
    <property type="match status" value="1"/>
</dbReference>
<evidence type="ECO:0000259" key="4">
    <source>
        <dbReference type="PROSITE" id="PS50837"/>
    </source>
</evidence>
<reference evidence="5" key="2">
    <citation type="submission" date="2021-01" db="UniProtKB">
        <authorList>
            <consortium name="EnsemblMetazoa"/>
        </authorList>
    </citation>
    <scope>IDENTIFICATION</scope>
</reference>
<dbReference type="Gene3D" id="3.80.10.10">
    <property type="entry name" value="Ribonuclease Inhibitor"/>
    <property type="match status" value="1"/>
</dbReference>
<dbReference type="Pfam" id="PF05729">
    <property type="entry name" value="NACHT"/>
    <property type="match status" value="1"/>
</dbReference>
<evidence type="ECO:0000313" key="5">
    <source>
        <dbReference type="EnsemblMetazoa" id="XP_030842496"/>
    </source>
</evidence>